<dbReference type="PANTHER" id="PTHR35936">
    <property type="entry name" value="MEMBRANE-BOUND LYTIC MUREIN TRANSGLYCOSYLASE F"/>
    <property type="match status" value="1"/>
</dbReference>
<evidence type="ECO:0000256" key="2">
    <source>
        <dbReference type="ARBA" id="ARBA00022729"/>
    </source>
</evidence>
<feature type="chain" id="PRO_5017620902" description="Solute-binding protein family 3/N-terminal domain-containing protein" evidence="3">
    <location>
        <begin position="23"/>
        <end position="267"/>
    </location>
</feature>
<dbReference type="RefSeq" id="WP_116006636.1">
    <property type="nucleotide sequence ID" value="NZ_QUOU01000001.1"/>
</dbReference>
<comment type="similarity">
    <text evidence="1">Belongs to the bacterial solute-binding protein 3 family.</text>
</comment>
<dbReference type="Gene3D" id="3.40.190.10">
    <property type="entry name" value="Periplasmic binding protein-like II"/>
    <property type="match status" value="2"/>
</dbReference>
<comment type="caution">
    <text evidence="5">The sequence shown here is derived from an EMBL/GenBank/DDBJ whole genome shotgun (WGS) entry which is preliminary data.</text>
</comment>
<evidence type="ECO:0000313" key="6">
    <source>
        <dbReference type="Proteomes" id="UP000256478"/>
    </source>
</evidence>
<dbReference type="Pfam" id="PF00497">
    <property type="entry name" value="SBP_bac_3"/>
    <property type="match status" value="1"/>
</dbReference>
<gene>
    <name evidence="5" type="ORF">DXX93_02380</name>
</gene>
<proteinExistence type="inferred from homology"/>
<keyword evidence="2 3" id="KW-0732">Signal</keyword>
<sequence>MNLVKLIFALLLSIMVLPTTQAASCQSITVSAHENYPPFHWYHEGQFYGVTIDITKQLLERYKLNYQVSSPVPWKRLLEMAKHGHTDLLLGLKDTPARREFLNFTSAPVLNNPVAVFVKKGEEFSFTSWRSLIGKVGNINLGDSHGEEFDDFAKQYLNIQQVKGLAQNFQMVLRGRADYFVTGYYPGISYLSNSGLKDKIVAITPFAVDGYIHFGFVKDSNCASIIARFNQDLAGLAKTETIEQLFEKNLKLWQAQLNGRHQRQQLY</sequence>
<dbReference type="Proteomes" id="UP000256478">
    <property type="component" value="Unassembled WGS sequence"/>
</dbReference>
<evidence type="ECO:0000256" key="3">
    <source>
        <dbReference type="SAM" id="SignalP"/>
    </source>
</evidence>
<evidence type="ECO:0000313" key="5">
    <source>
        <dbReference type="EMBL" id="REL25505.1"/>
    </source>
</evidence>
<dbReference type="SMART" id="SM00062">
    <property type="entry name" value="PBPb"/>
    <property type="match status" value="1"/>
</dbReference>
<reference evidence="5 6" key="1">
    <citation type="submission" date="2018-08" db="EMBL/GenBank/DDBJ databases">
        <title>Thalassotalea euphylliae genome.</title>
        <authorList>
            <person name="Summers S."/>
            <person name="Rice S.A."/>
            <person name="Freckelton M.L."/>
            <person name="Nedved B.T."/>
            <person name="Hadfield M.G."/>
        </authorList>
    </citation>
    <scope>NUCLEOTIDE SEQUENCE [LARGE SCALE GENOMIC DNA]</scope>
    <source>
        <strain evidence="5 6">H1</strain>
    </source>
</reference>
<dbReference type="SUPFAM" id="SSF53850">
    <property type="entry name" value="Periplasmic binding protein-like II"/>
    <property type="match status" value="1"/>
</dbReference>
<organism evidence="5 6">
    <name type="scientific">Thalassotalea euphylliae</name>
    <dbReference type="NCBI Taxonomy" id="1655234"/>
    <lineage>
        <taxon>Bacteria</taxon>
        <taxon>Pseudomonadati</taxon>
        <taxon>Pseudomonadota</taxon>
        <taxon>Gammaproteobacteria</taxon>
        <taxon>Alteromonadales</taxon>
        <taxon>Colwelliaceae</taxon>
        <taxon>Thalassotalea</taxon>
    </lineage>
</organism>
<accession>A0A3E0TNB3</accession>
<dbReference type="PANTHER" id="PTHR35936:SF6">
    <property type="entry name" value="AMINO ACID ABC TRANSPORTER SUBSTRATE-BINDING PAAT FAMILY PROTEIN"/>
    <property type="match status" value="1"/>
</dbReference>
<dbReference type="AlphaFoldDB" id="A0A3E0TNB3"/>
<evidence type="ECO:0000256" key="1">
    <source>
        <dbReference type="ARBA" id="ARBA00010333"/>
    </source>
</evidence>
<protein>
    <recommendedName>
        <fullName evidence="4">Solute-binding protein family 3/N-terminal domain-containing protein</fullName>
    </recommendedName>
</protein>
<dbReference type="OrthoDB" id="370676at2"/>
<name>A0A3E0TNB3_9GAMM</name>
<evidence type="ECO:0000259" key="4">
    <source>
        <dbReference type="SMART" id="SM00062"/>
    </source>
</evidence>
<dbReference type="InterPro" id="IPR001638">
    <property type="entry name" value="Solute-binding_3/MltF_N"/>
</dbReference>
<feature type="signal peptide" evidence="3">
    <location>
        <begin position="1"/>
        <end position="22"/>
    </location>
</feature>
<feature type="domain" description="Solute-binding protein family 3/N-terminal" evidence="4">
    <location>
        <begin position="27"/>
        <end position="252"/>
    </location>
</feature>
<dbReference type="EMBL" id="QUOU01000001">
    <property type="protein sequence ID" value="REL25505.1"/>
    <property type="molecule type" value="Genomic_DNA"/>
</dbReference>